<name>A0ABD3IEK3_9MARC</name>
<protein>
    <recommendedName>
        <fullName evidence="8">CCHC-type domain-containing protein</fullName>
    </recommendedName>
</protein>
<dbReference type="PANTHER" id="PTHR31635:SF196">
    <property type="entry name" value="REVERSE TRANSCRIPTASE DOMAIN-CONTAINING PROTEIN-RELATED"/>
    <property type="match status" value="1"/>
</dbReference>
<keyword evidence="2" id="KW-0175">Coiled coil</keyword>
<evidence type="ECO:0000313" key="6">
    <source>
        <dbReference type="EMBL" id="KAL3702077.1"/>
    </source>
</evidence>
<evidence type="ECO:0000259" key="5">
    <source>
        <dbReference type="PROSITE" id="PS50878"/>
    </source>
</evidence>
<dbReference type="PROSITE" id="PS50158">
    <property type="entry name" value="ZF_CCHC"/>
    <property type="match status" value="1"/>
</dbReference>
<keyword evidence="1" id="KW-0863">Zinc-finger</keyword>
<dbReference type="SUPFAM" id="SSF56219">
    <property type="entry name" value="DNase I-like"/>
    <property type="match status" value="1"/>
</dbReference>
<evidence type="ECO:0000256" key="2">
    <source>
        <dbReference type="SAM" id="Coils"/>
    </source>
</evidence>
<dbReference type="PROSITE" id="PS00726">
    <property type="entry name" value="AP_NUCLEASE_F1_1"/>
    <property type="match status" value="1"/>
</dbReference>
<feature type="region of interest" description="Disordered" evidence="3">
    <location>
        <begin position="243"/>
        <end position="297"/>
    </location>
</feature>
<feature type="region of interest" description="Disordered" evidence="3">
    <location>
        <begin position="589"/>
        <end position="616"/>
    </location>
</feature>
<evidence type="ECO:0000256" key="3">
    <source>
        <dbReference type="SAM" id="MobiDB-lite"/>
    </source>
</evidence>
<dbReference type="Gene3D" id="3.60.10.10">
    <property type="entry name" value="Endonuclease/exonuclease/phosphatase"/>
    <property type="match status" value="1"/>
</dbReference>
<feature type="domain" description="CCHC-type" evidence="4">
    <location>
        <begin position="227"/>
        <end position="241"/>
    </location>
</feature>
<dbReference type="PANTHER" id="PTHR31635">
    <property type="entry name" value="REVERSE TRANSCRIPTASE DOMAIN-CONTAINING PROTEIN-RELATED"/>
    <property type="match status" value="1"/>
</dbReference>
<keyword evidence="7" id="KW-1185">Reference proteome</keyword>
<dbReference type="EMBL" id="JBJQOH010000001">
    <property type="protein sequence ID" value="KAL3702077.1"/>
    <property type="molecule type" value="Genomic_DNA"/>
</dbReference>
<dbReference type="InterPro" id="IPR020847">
    <property type="entry name" value="AP_endonuclease_F1_BS"/>
</dbReference>
<organism evidence="6 7">
    <name type="scientific">Riccia sorocarpa</name>
    <dbReference type="NCBI Taxonomy" id="122646"/>
    <lineage>
        <taxon>Eukaryota</taxon>
        <taxon>Viridiplantae</taxon>
        <taxon>Streptophyta</taxon>
        <taxon>Embryophyta</taxon>
        <taxon>Marchantiophyta</taxon>
        <taxon>Marchantiopsida</taxon>
        <taxon>Marchantiidae</taxon>
        <taxon>Marchantiales</taxon>
        <taxon>Ricciaceae</taxon>
        <taxon>Riccia</taxon>
    </lineage>
</organism>
<dbReference type="Pfam" id="PF00078">
    <property type="entry name" value="RVT_1"/>
    <property type="match status" value="1"/>
</dbReference>
<keyword evidence="1" id="KW-0479">Metal-binding</keyword>
<dbReference type="InterPro" id="IPR036691">
    <property type="entry name" value="Endo/exonu/phosph_ase_sf"/>
</dbReference>
<reference evidence="6 7" key="1">
    <citation type="submission" date="2024-09" db="EMBL/GenBank/DDBJ databases">
        <title>Chromosome-scale assembly of Riccia sorocarpa.</title>
        <authorList>
            <person name="Paukszto L."/>
        </authorList>
    </citation>
    <scope>NUCLEOTIDE SEQUENCE [LARGE SCALE GENOMIC DNA]</scope>
    <source>
        <strain evidence="6">LP-2024</strain>
        <tissue evidence="6">Aerial parts of the thallus</tissue>
    </source>
</reference>
<dbReference type="SUPFAM" id="SSF56672">
    <property type="entry name" value="DNA/RNA polymerases"/>
    <property type="match status" value="1"/>
</dbReference>
<feature type="compositionally biased region" description="Polar residues" evidence="3">
    <location>
        <begin position="286"/>
        <end position="296"/>
    </location>
</feature>
<comment type="caution">
    <text evidence="6">The sequence shown here is derived from an EMBL/GenBank/DDBJ whole genome shotgun (WGS) entry which is preliminary data.</text>
</comment>
<dbReference type="InterPro" id="IPR005135">
    <property type="entry name" value="Endo/exonuclease/phosphatase"/>
</dbReference>
<evidence type="ECO:0008006" key="8">
    <source>
        <dbReference type="Google" id="ProtNLM"/>
    </source>
</evidence>
<feature type="coiled-coil region" evidence="2">
    <location>
        <begin position="755"/>
        <end position="782"/>
    </location>
</feature>
<dbReference type="GO" id="GO:0008270">
    <property type="term" value="F:zinc ion binding"/>
    <property type="evidence" value="ECO:0007669"/>
    <property type="project" value="UniProtKB-KW"/>
</dbReference>
<dbReference type="PROSITE" id="PS50878">
    <property type="entry name" value="RT_POL"/>
    <property type="match status" value="1"/>
</dbReference>
<dbReference type="InterPro" id="IPR001878">
    <property type="entry name" value="Znf_CCHC"/>
</dbReference>
<evidence type="ECO:0000259" key="4">
    <source>
        <dbReference type="PROSITE" id="PS50158"/>
    </source>
</evidence>
<feature type="domain" description="Reverse transcriptase" evidence="5">
    <location>
        <begin position="826"/>
        <end position="1134"/>
    </location>
</feature>
<proteinExistence type="predicted"/>
<accession>A0ABD3IEK3</accession>
<dbReference type="InterPro" id="IPR000477">
    <property type="entry name" value="RT_dom"/>
</dbReference>
<dbReference type="Pfam" id="PF03372">
    <property type="entry name" value="Exo_endo_phos"/>
    <property type="match status" value="1"/>
</dbReference>
<dbReference type="Proteomes" id="UP001633002">
    <property type="component" value="Unassembled WGS sequence"/>
</dbReference>
<feature type="compositionally biased region" description="Basic and acidic residues" evidence="3">
    <location>
        <begin position="243"/>
        <end position="259"/>
    </location>
</feature>
<sequence>MERWKESDPLRPIYRLRDTNSIEGKDKANWHGIPIIREPIRVDLPAEVRAQALQKTYRNKVVLSFQDKVGAEDAKRWIRDYSVKHNFELTFVQELANQLHLVAVEGENPRKATRKLVKEEYLELNGFFAAVNPYSPTFNAEDPEKIRQIITVIVYKADAFVYELAELILQTVGTVLSKELVDNERGSTKLRAVIATTIEEFPTTLEVPITADFTIYVQLDYEGLHLRCFKCGSLDHKAEDCEHAKKGKEQVGGRDKKVTIESSEETSNSTDQPNAKAPEVERSKAPQKSSLKITRSQSEEVLAGRKLWTGAPSRLNEGQISTGGTEVKSGAPGSGVEGRAITPATHIVYKPPAARSVHSGSTSKRKERSRSDSEEEVGHIRQMKIILLTYNVCGITKRAARTKLKLALQDSQLIPDVLALQEHKIREHKVEFYLRNVWKRGSIVANPATDGRHALGNPQVSAGKGGVALAFSERMTELITQSGRIGDRAVWAHVEGLKLGSIGFLAVYAPNTTTDRARLWDEIRMSIDSTRAWIFMGDFNMITERGDHVGGNYTEMSMQEKEAWELLVTELRLVDKFTRKPEENCFSWDNMHRKQREGSHTTQHSSESEDTRGRGNRDRILKRLDRIYVSEEISDKQQNYKILTSSSLSDHSPVTMELLDGEHATAAKARFCINASLLSNTAFKEEVIGIWKSIEEKDNQEGTLPEKTLRKCLRAVGKAMRKQGKAVAKLKRAKWEELRGRIKLYTLQLQQNPTSHEIQLKLQKEKDDLDRMEGERAKWIQQKINAKWHVNGDIPSKVFFELFKARQKLLEVDCLTDEAGEEVTDQNRMEEIAESHFRKLLSEETPDEDRLPDIRQILLHLRNRVPEADKVSLEAPMTEEELFEAAKDMKRGKSPRPDGTPAEFYTCMWETTGGLVTQSAFLPGRNIHTSVLTCNEAIHQEKRTGEDHILLQLDFKKAFDSVNWRFLLDTLQAYNFGVGFQNCIKAILSSAASSIILNGRRTKAVKVTRSVRQGCPLSPLLFILATQTLTEAMENEVESGRIQGIYLQKANLHYCLGLYADDSHVIIRATREGAMNTKRPLDTFGKATGLQIQWNKSAARWISTDEGERPQWAEDLGWCWKDKTETTQLLGFPFEEGINREELYQKCQRRISDASESVLFGKLSVYGRVSMANSMILGALWVASKVVFQRTRDGGLGLVSLTQQYLAFVARTMRWAVQKGKHPLKSIIQGAVEDENMEAFGVPGVQWMQTQDWEVRPLWGTTNASKDGKVRKADSRARRLLWEVGYRRLGDMTTTDGKALAHWEQRKIQGAEQGTVKLAFTKLTANLQGPQEITLKSDEKIRMFYETDEQPGVLWEWSTESGEKWRKRKPPRIEESGRTYEERNSHITPCKISIEPNEDSEFKAVAVITFRGGQGKVSRVRYADMAEEARDLATLCWDNRSHSLKLLIARSDTC</sequence>
<dbReference type="InterPro" id="IPR043502">
    <property type="entry name" value="DNA/RNA_pol_sf"/>
</dbReference>
<evidence type="ECO:0000256" key="1">
    <source>
        <dbReference type="PROSITE-ProRule" id="PRU00047"/>
    </source>
</evidence>
<evidence type="ECO:0000313" key="7">
    <source>
        <dbReference type="Proteomes" id="UP001633002"/>
    </source>
</evidence>
<feature type="compositionally biased region" description="Basic and acidic residues" evidence="3">
    <location>
        <begin position="590"/>
        <end position="599"/>
    </location>
</feature>
<keyword evidence="1" id="KW-0862">Zinc</keyword>
<feature type="compositionally biased region" description="Basic and acidic residues" evidence="3">
    <location>
        <begin position="606"/>
        <end position="616"/>
    </location>
</feature>
<feature type="region of interest" description="Disordered" evidence="3">
    <location>
        <begin position="312"/>
        <end position="376"/>
    </location>
</feature>
<gene>
    <name evidence="6" type="ORF">R1sor_020099</name>
</gene>